<name>A0A225W5L1_9STRA</name>
<dbReference type="EMBL" id="NBNE01001790">
    <property type="protein sequence ID" value="OWZ12644.1"/>
    <property type="molecule type" value="Genomic_DNA"/>
</dbReference>
<proteinExistence type="predicted"/>
<evidence type="ECO:0000313" key="1">
    <source>
        <dbReference type="EMBL" id="OWZ12644.1"/>
    </source>
</evidence>
<comment type="caution">
    <text evidence="1">The sequence shown here is derived from an EMBL/GenBank/DDBJ whole genome shotgun (WGS) entry which is preliminary data.</text>
</comment>
<keyword evidence="2" id="KW-1185">Reference proteome</keyword>
<protein>
    <submittedName>
        <fullName evidence="1">Uncharacterized protein</fullName>
    </submittedName>
</protein>
<gene>
    <name evidence="1" type="ORF">PHMEG_00014157</name>
</gene>
<organism evidence="1 2">
    <name type="scientific">Phytophthora megakarya</name>
    <dbReference type="NCBI Taxonomy" id="4795"/>
    <lineage>
        <taxon>Eukaryota</taxon>
        <taxon>Sar</taxon>
        <taxon>Stramenopiles</taxon>
        <taxon>Oomycota</taxon>
        <taxon>Peronosporomycetes</taxon>
        <taxon>Peronosporales</taxon>
        <taxon>Peronosporaceae</taxon>
        <taxon>Phytophthora</taxon>
    </lineage>
</organism>
<accession>A0A225W5L1</accession>
<reference evidence="2" key="1">
    <citation type="submission" date="2017-03" db="EMBL/GenBank/DDBJ databases">
        <title>Phytopthora megakarya and P. palmivora, two closely related causual agents of cacao black pod achieved similar genome size and gene model numbers by different mechanisms.</title>
        <authorList>
            <person name="Ali S."/>
            <person name="Shao J."/>
            <person name="Larry D.J."/>
            <person name="Kronmiller B."/>
            <person name="Shen D."/>
            <person name="Strem M.D."/>
            <person name="Melnick R.L."/>
            <person name="Guiltinan M.J."/>
            <person name="Tyler B.M."/>
            <person name="Meinhardt L.W."/>
            <person name="Bailey B.A."/>
        </authorList>
    </citation>
    <scope>NUCLEOTIDE SEQUENCE [LARGE SCALE GENOMIC DNA]</scope>
    <source>
        <strain evidence="2">zdho120</strain>
    </source>
</reference>
<dbReference type="AlphaFoldDB" id="A0A225W5L1"/>
<evidence type="ECO:0000313" key="2">
    <source>
        <dbReference type="Proteomes" id="UP000198211"/>
    </source>
</evidence>
<dbReference type="Proteomes" id="UP000198211">
    <property type="component" value="Unassembled WGS sequence"/>
</dbReference>
<sequence length="203" mass="23065">MAPRLIDDMTPWNVVAEYFRLFRYALTAYIPIAERSNTFVSLDMYESRMHHDFLKTALAPDVIVDNDKGVDVLLKCWRFISISQPNYDVQIVHLENGPGGVVAAKTKVRIVMCDNMLHFTFPHLAKSGRGRYLAAQLRNQRFEIAGSTIFGWDSENRCMTSLYNKSDPLTPISRFLGNIEDLSFVFDKAHAAIEGRMILSPSA</sequence>
<dbReference type="OrthoDB" id="98485at2759"/>